<evidence type="ECO:0000313" key="2">
    <source>
        <dbReference type="EMBL" id="CAF1294727.1"/>
    </source>
</evidence>
<dbReference type="EMBL" id="CAJNOJ010000211">
    <property type="protein sequence ID" value="CAF1294727.1"/>
    <property type="molecule type" value="Genomic_DNA"/>
</dbReference>
<accession>A0A814G288</accession>
<protein>
    <submittedName>
        <fullName evidence="1">Uncharacterized protein</fullName>
    </submittedName>
</protein>
<keyword evidence="3" id="KW-1185">Reference proteome</keyword>
<reference evidence="1" key="1">
    <citation type="submission" date="2021-02" db="EMBL/GenBank/DDBJ databases">
        <authorList>
            <person name="Nowell W R."/>
        </authorList>
    </citation>
    <scope>NUCLEOTIDE SEQUENCE</scope>
</reference>
<proteinExistence type="predicted"/>
<organism evidence="1 3">
    <name type="scientific">Adineta ricciae</name>
    <name type="common">Rotifer</name>
    <dbReference type="NCBI Taxonomy" id="249248"/>
    <lineage>
        <taxon>Eukaryota</taxon>
        <taxon>Metazoa</taxon>
        <taxon>Spiralia</taxon>
        <taxon>Gnathifera</taxon>
        <taxon>Rotifera</taxon>
        <taxon>Eurotatoria</taxon>
        <taxon>Bdelloidea</taxon>
        <taxon>Adinetida</taxon>
        <taxon>Adinetidae</taxon>
        <taxon>Adineta</taxon>
    </lineage>
</organism>
<comment type="caution">
    <text evidence="1">The sequence shown here is derived from an EMBL/GenBank/DDBJ whole genome shotgun (WGS) entry which is preliminary data.</text>
</comment>
<evidence type="ECO:0000313" key="3">
    <source>
        <dbReference type="Proteomes" id="UP000663828"/>
    </source>
</evidence>
<dbReference type="EMBL" id="CAJNOR010000720">
    <property type="protein sequence ID" value="CAF0990708.1"/>
    <property type="molecule type" value="Genomic_DNA"/>
</dbReference>
<dbReference type="AlphaFoldDB" id="A0A814G288"/>
<dbReference type="PANTHER" id="PTHR33887">
    <property type="entry name" value="PB1 DOMAIN-CONTAINING PROTEIN"/>
    <property type="match status" value="1"/>
</dbReference>
<dbReference type="Pfam" id="PF15874">
    <property type="entry name" value="Il2rg"/>
    <property type="match status" value="1"/>
</dbReference>
<dbReference type="Proteomes" id="UP000663828">
    <property type="component" value="Unassembled WGS sequence"/>
</dbReference>
<dbReference type="InterPro" id="IPR039471">
    <property type="entry name" value="CXorf65-like"/>
</dbReference>
<name>A0A814G288_ADIRI</name>
<dbReference type="Proteomes" id="UP000663852">
    <property type="component" value="Unassembled WGS sequence"/>
</dbReference>
<gene>
    <name evidence="2" type="ORF">EDS130_LOCUS30277</name>
    <name evidence="1" type="ORF">XAT740_LOCUS12680</name>
</gene>
<dbReference type="PANTHER" id="PTHR33887:SF5">
    <property type="entry name" value="PB1 DOMAIN-CONTAINING PROTEIN"/>
    <property type="match status" value="1"/>
</dbReference>
<sequence length="166" mass="18561">MLIEVHYGNGLVLLANGNCRSADFVNYIRKQCCLSSTMPIDLCLLNTGEPFHLLSSKTKIVSADKRRFPFHSHCVLTRIEEDGTYTPLLNDPTLITTEFLTKLKRATFSSTTMTAGTMTTTKTIPTKTNTKLTKPKTQKIQVEKSARRQSLKPVVVLTTVINNLKN</sequence>
<evidence type="ECO:0000313" key="1">
    <source>
        <dbReference type="EMBL" id="CAF0990708.1"/>
    </source>
</evidence>